<evidence type="ECO:0000256" key="2">
    <source>
        <dbReference type="ARBA" id="ARBA00009463"/>
    </source>
</evidence>
<reference evidence="8" key="1">
    <citation type="submission" date="2022-06" db="EMBL/GenBank/DDBJ databases">
        <title>Vallitalea longa sp. nov., an anaerobic bacterium isolated from marine sediment.</title>
        <authorList>
            <person name="Hirano S."/>
            <person name="Terahara T."/>
            <person name="Mori K."/>
            <person name="Hamada M."/>
            <person name="Matsumoto R."/>
            <person name="Kobayashi T."/>
        </authorList>
    </citation>
    <scope>NUCLEOTIDE SEQUENCE</scope>
    <source>
        <strain evidence="8">SH18-1</strain>
    </source>
</reference>
<feature type="binding site" evidence="5">
    <location>
        <position position="116"/>
    </location>
    <ligand>
        <name>NAD(+)</name>
        <dbReference type="ChEBI" id="CHEBI:57540"/>
    </ligand>
</feature>
<dbReference type="EMBL" id="BRLB01000007">
    <property type="protein sequence ID" value="GKX30079.1"/>
    <property type="molecule type" value="Genomic_DNA"/>
</dbReference>
<evidence type="ECO:0000256" key="4">
    <source>
        <dbReference type="PIRSR" id="PIRSR000105-1"/>
    </source>
</evidence>
<sequence>MNIGVIGAGVMGRGVALAYAQYGHNIVLVDKEENILEDAKKQIKTDFRFQGMYGKKCEDTIENILGRITFTTQLENVNKCEYIIENVTENWEIKKDIYTQLNKICNESTLYAVNTSCFSITQVGALMNKPENVIGSHYMNPAHIKSTVEVIKGYHTSEGTIDTTLNLLKSIEKEGVVVNDLPGFVSNRVLMLTVNEAIYLVHEGVAEAKDIDKIFKQCFGHKMGPLETADLIGLDTILFSVEVLYESYCDSKYRPCPLLKKMVNAGLLGRKSGKGFYVYNY</sequence>
<evidence type="ECO:0000313" key="8">
    <source>
        <dbReference type="EMBL" id="GKX30079.1"/>
    </source>
</evidence>
<dbReference type="Pfam" id="PF00725">
    <property type="entry name" value="3HCDH"/>
    <property type="match status" value="1"/>
</dbReference>
<evidence type="ECO:0000256" key="1">
    <source>
        <dbReference type="ARBA" id="ARBA00005086"/>
    </source>
</evidence>
<feature type="binding site" evidence="5">
    <location>
        <begin position="7"/>
        <end position="12"/>
    </location>
    <ligand>
        <name>NAD(+)</name>
        <dbReference type="ChEBI" id="CHEBI:57540"/>
    </ligand>
</feature>
<evidence type="ECO:0000256" key="3">
    <source>
        <dbReference type="ARBA" id="ARBA00023002"/>
    </source>
</evidence>
<keyword evidence="5" id="KW-0520">NAD</keyword>
<feature type="binding site" evidence="5">
    <location>
        <position position="271"/>
    </location>
    <ligand>
        <name>NAD(+)</name>
        <dbReference type="ChEBI" id="CHEBI:57540"/>
    </ligand>
</feature>
<dbReference type="GO" id="GO:0070403">
    <property type="term" value="F:NAD+ binding"/>
    <property type="evidence" value="ECO:0007669"/>
    <property type="project" value="InterPro"/>
</dbReference>
<feature type="domain" description="3-hydroxyacyl-CoA dehydrogenase C-terminal" evidence="6">
    <location>
        <begin position="183"/>
        <end position="279"/>
    </location>
</feature>
<dbReference type="InterPro" id="IPR013328">
    <property type="entry name" value="6PGD_dom2"/>
</dbReference>
<comment type="pathway">
    <text evidence="1">Lipid metabolism; butanoate metabolism.</text>
</comment>
<evidence type="ECO:0000259" key="7">
    <source>
        <dbReference type="Pfam" id="PF02737"/>
    </source>
</evidence>
<name>A0A9W6DGS3_9FIRM</name>
<dbReference type="PANTHER" id="PTHR48075">
    <property type="entry name" value="3-HYDROXYACYL-COA DEHYDROGENASE FAMILY PROTEIN"/>
    <property type="match status" value="1"/>
</dbReference>
<dbReference type="Proteomes" id="UP001144256">
    <property type="component" value="Unassembled WGS sequence"/>
</dbReference>
<dbReference type="PIRSF" id="PIRSF000105">
    <property type="entry name" value="HCDH"/>
    <property type="match status" value="1"/>
</dbReference>
<dbReference type="SUPFAM" id="SSF48179">
    <property type="entry name" value="6-phosphogluconate dehydrogenase C-terminal domain-like"/>
    <property type="match status" value="1"/>
</dbReference>
<dbReference type="GO" id="GO:0016616">
    <property type="term" value="F:oxidoreductase activity, acting on the CH-OH group of donors, NAD or NADP as acceptor"/>
    <property type="evidence" value="ECO:0007669"/>
    <property type="project" value="InterPro"/>
</dbReference>
<dbReference type="Gene3D" id="1.10.1040.10">
    <property type="entry name" value="N-(1-d-carboxylethyl)-l-norvaline Dehydrogenase, domain 2"/>
    <property type="match status" value="1"/>
</dbReference>
<comment type="similarity">
    <text evidence="2">Belongs to the 3-hydroxyacyl-CoA dehydrogenase family.</text>
</comment>
<dbReference type="PANTHER" id="PTHR48075:SF5">
    <property type="entry name" value="3-HYDROXYBUTYRYL-COA DEHYDROGENASE"/>
    <property type="match status" value="1"/>
</dbReference>
<dbReference type="InterPro" id="IPR006108">
    <property type="entry name" value="3HC_DH_C"/>
</dbReference>
<dbReference type="InterPro" id="IPR022694">
    <property type="entry name" value="3-OHacyl-CoA_DH"/>
</dbReference>
<feature type="binding site" evidence="5">
    <location>
        <position position="140"/>
    </location>
    <ligand>
        <name>NAD(+)</name>
        <dbReference type="ChEBI" id="CHEBI:57540"/>
    </ligand>
</feature>
<accession>A0A9W6DGS3</accession>
<protein>
    <submittedName>
        <fullName evidence="8">3-hydroxybutyryl-CoA dehydrogenase</fullName>
    </submittedName>
</protein>
<keyword evidence="9" id="KW-1185">Reference proteome</keyword>
<dbReference type="InterPro" id="IPR006176">
    <property type="entry name" value="3-OHacyl-CoA_DH_NAD-bd"/>
</dbReference>
<feature type="binding site" evidence="5">
    <location>
        <position position="30"/>
    </location>
    <ligand>
        <name>NAD(+)</name>
        <dbReference type="ChEBI" id="CHEBI:57540"/>
    </ligand>
</feature>
<evidence type="ECO:0000313" key="9">
    <source>
        <dbReference type="Proteomes" id="UP001144256"/>
    </source>
</evidence>
<feature type="binding site" evidence="5">
    <location>
        <position position="89"/>
    </location>
    <ligand>
        <name>NAD(+)</name>
        <dbReference type="ChEBI" id="CHEBI:57540"/>
    </ligand>
</feature>
<dbReference type="InterPro" id="IPR008927">
    <property type="entry name" value="6-PGluconate_DH-like_C_sf"/>
</dbReference>
<dbReference type="AlphaFoldDB" id="A0A9W6DGS3"/>
<feature type="domain" description="3-hydroxyacyl-CoA dehydrogenase NAD binding" evidence="7">
    <location>
        <begin position="2"/>
        <end position="180"/>
    </location>
</feature>
<dbReference type="Gene3D" id="3.40.50.720">
    <property type="entry name" value="NAD(P)-binding Rossmann-like Domain"/>
    <property type="match status" value="1"/>
</dbReference>
<comment type="caution">
    <text evidence="8">The sequence shown here is derived from an EMBL/GenBank/DDBJ whole genome shotgun (WGS) entry which is preliminary data.</text>
</comment>
<feature type="binding site" evidence="5">
    <location>
        <position position="94"/>
    </location>
    <ligand>
        <name>NAD(+)</name>
        <dbReference type="ChEBI" id="CHEBI:57540"/>
    </ligand>
</feature>
<organism evidence="8 9">
    <name type="scientific">Vallitalea longa</name>
    <dbReference type="NCBI Taxonomy" id="2936439"/>
    <lineage>
        <taxon>Bacteria</taxon>
        <taxon>Bacillati</taxon>
        <taxon>Bacillota</taxon>
        <taxon>Clostridia</taxon>
        <taxon>Lachnospirales</taxon>
        <taxon>Vallitaleaceae</taxon>
        <taxon>Vallitalea</taxon>
    </lineage>
</organism>
<proteinExistence type="inferred from homology"/>
<feature type="site" description="Important for catalytic activity" evidence="4">
    <location>
        <position position="137"/>
    </location>
</feature>
<dbReference type="InterPro" id="IPR036291">
    <property type="entry name" value="NAD(P)-bd_dom_sf"/>
</dbReference>
<evidence type="ECO:0000256" key="5">
    <source>
        <dbReference type="PIRSR" id="PIRSR000105-2"/>
    </source>
</evidence>
<dbReference type="RefSeq" id="WP_281815961.1">
    <property type="nucleotide sequence ID" value="NZ_BRLB01000007.1"/>
</dbReference>
<gene>
    <name evidence="8" type="ORF">SH1V18_25590</name>
</gene>
<keyword evidence="3" id="KW-0560">Oxidoreductase</keyword>
<evidence type="ECO:0000259" key="6">
    <source>
        <dbReference type="Pfam" id="PF00725"/>
    </source>
</evidence>
<dbReference type="Pfam" id="PF02737">
    <property type="entry name" value="3HCDH_N"/>
    <property type="match status" value="1"/>
</dbReference>
<dbReference type="SUPFAM" id="SSF51735">
    <property type="entry name" value="NAD(P)-binding Rossmann-fold domains"/>
    <property type="match status" value="1"/>
</dbReference>
<dbReference type="GO" id="GO:0006631">
    <property type="term" value="P:fatty acid metabolic process"/>
    <property type="evidence" value="ECO:0007669"/>
    <property type="project" value="InterPro"/>
</dbReference>